<accession>A0ABR3EVM6</accession>
<feature type="chain" id="PRO_5045909577" evidence="1">
    <location>
        <begin position="27"/>
        <end position="232"/>
    </location>
</feature>
<keyword evidence="3" id="KW-1185">Reference proteome</keyword>
<keyword evidence="1" id="KW-0732">Signal</keyword>
<organism evidence="2 3">
    <name type="scientific">Marasmius crinis-equi</name>
    <dbReference type="NCBI Taxonomy" id="585013"/>
    <lineage>
        <taxon>Eukaryota</taxon>
        <taxon>Fungi</taxon>
        <taxon>Dikarya</taxon>
        <taxon>Basidiomycota</taxon>
        <taxon>Agaricomycotina</taxon>
        <taxon>Agaricomycetes</taxon>
        <taxon>Agaricomycetidae</taxon>
        <taxon>Agaricales</taxon>
        <taxon>Marasmiineae</taxon>
        <taxon>Marasmiaceae</taxon>
        <taxon>Marasmius</taxon>
    </lineage>
</organism>
<feature type="signal peptide" evidence="1">
    <location>
        <begin position="1"/>
        <end position="26"/>
    </location>
</feature>
<sequence length="232" mass="25276">MLTTSLSMIFTALVASNLAIAPGAFAQKCRQPSEYAAVIQSFGAMLVEPNSVLNGSVPAPWAPGVIGRVDITTTFIGNDLNTEYVFGLFAEANDLNTTQIIGVPTKVTLAELVVQPPMVWASVIVDIFQKTISTTIPIQFDFAVRFDENLLISSYDATIRRFPQAIKYVTPKLAVQMAQELNVTITATTDVVKDIVTRRAAIDICQLETQYCTGDNQQYTKPVGAAIYTRIC</sequence>
<proteinExistence type="predicted"/>
<evidence type="ECO:0000256" key="1">
    <source>
        <dbReference type="SAM" id="SignalP"/>
    </source>
</evidence>
<comment type="caution">
    <text evidence="2">The sequence shown here is derived from an EMBL/GenBank/DDBJ whole genome shotgun (WGS) entry which is preliminary data.</text>
</comment>
<evidence type="ECO:0000313" key="2">
    <source>
        <dbReference type="EMBL" id="KAL0566950.1"/>
    </source>
</evidence>
<gene>
    <name evidence="2" type="ORF">V5O48_015048</name>
</gene>
<evidence type="ECO:0000313" key="3">
    <source>
        <dbReference type="Proteomes" id="UP001465976"/>
    </source>
</evidence>
<dbReference type="EMBL" id="JBAHYK010001725">
    <property type="protein sequence ID" value="KAL0566950.1"/>
    <property type="molecule type" value="Genomic_DNA"/>
</dbReference>
<dbReference type="Proteomes" id="UP001465976">
    <property type="component" value="Unassembled WGS sequence"/>
</dbReference>
<name>A0ABR3EVM6_9AGAR</name>
<reference evidence="2 3" key="1">
    <citation type="submission" date="2024-02" db="EMBL/GenBank/DDBJ databases">
        <title>A draft genome for the cacao thread blight pathogen Marasmius crinis-equi.</title>
        <authorList>
            <person name="Cohen S.P."/>
            <person name="Baruah I.K."/>
            <person name="Amoako-Attah I."/>
            <person name="Bukari Y."/>
            <person name="Meinhardt L.W."/>
            <person name="Bailey B.A."/>
        </authorList>
    </citation>
    <scope>NUCLEOTIDE SEQUENCE [LARGE SCALE GENOMIC DNA]</scope>
    <source>
        <strain evidence="2 3">GH-76</strain>
    </source>
</reference>
<protein>
    <submittedName>
        <fullName evidence="2">Uncharacterized protein</fullName>
    </submittedName>
</protein>